<dbReference type="GO" id="GO:0005886">
    <property type="term" value="C:plasma membrane"/>
    <property type="evidence" value="ECO:0007669"/>
    <property type="project" value="TreeGrafter"/>
</dbReference>
<protein>
    <recommendedName>
        <fullName evidence="5">Nitroreductase family deazaflavin-dependent oxidoreductase</fullName>
    </recommendedName>
</protein>
<comment type="caution">
    <text evidence="3">The sequence shown here is derived from an EMBL/GenBank/DDBJ whole genome shotgun (WGS) entry which is preliminary data.</text>
</comment>
<dbReference type="InterPro" id="IPR004378">
    <property type="entry name" value="F420H2_quin_Rdtase"/>
</dbReference>
<evidence type="ECO:0000313" key="3">
    <source>
        <dbReference type="EMBL" id="GHO48198.1"/>
    </source>
</evidence>
<evidence type="ECO:0000256" key="2">
    <source>
        <dbReference type="ARBA" id="ARBA00049106"/>
    </source>
</evidence>
<dbReference type="InterPro" id="IPR012349">
    <property type="entry name" value="Split_barrel_FMN-bd"/>
</dbReference>
<gene>
    <name evidence="3" type="ORF">KSX_63610</name>
</gene>
<name>A0A8J3I9F0_9CHLR</name>
<proteinExistence type="inferred from homology"/>
<keyword evidence="4" id="KW-1185">Reference proteome</keyword>
<dbReference type="Pfam" id="PF04075">
    <property type="entry name" value="F420H2_quin_red"/>
    <property type="match status" value="1"/>
</dbReference>
<comment type="similarity">
    <text evidence="1">Belongs to the F420H(2)-dependent quinone reductase family.</text>
</comment>
<dbReference type="SUPFAM" id="SSF50475">
    <property type="entry name" value="FMN-binding split barrel"/>
    <property type="match status" value="1"/>
</dbReference>
<evidence type="ECO:0000313" key="4">
    <source>
        <dbReference type="Proteomes" id="UP000612362"/>
    </source>
</evidence>
<reference evidence="3" key="1">
    <citation type="submission" date="2020-10" db="EMBL/GenBank/DDBJ databases">
        <title>Taxonomic study of unclassified bacteria belonging to the class Ktedonobacteria.</title>
        <authorList>
            <person name="Yabe S."/>
            <person name="Wang C.M."/>
            <person name="Zheng Y."/>
            <person name="Sakai Y."/>
            <person name="Cavaletti L."/>
            <person name="Monciardini P."/>
            <person name="Donadio S."/>
        </authorList>
    </citation>
    <scope>NUCLEOTIDE SEQUENCE</scope>
    <source>
        <strain evidence="3">SOSP1-1</strain>
    </source>
</reference>
<dbReference type="AlphaFoldDB" id="A0A8J3I9F0"/>
<comment type="catalytic activity">
    <reaction evidence="2">
        <text>oxidized coenzyme F420-(gamma-L-Glu)(n) + a quinol + H(+) = reduced coenzyme F420-(gamma-L-Glu)(n) + a quinone</text>
        <dbReference type="Rhea" id="RHEA:39663"/>
        <dbReference type="Rhea" id="RHEA-COMP:12939"/>
        <dbReference type="Rhea" id="RHEA-COMP:14378"/>
        <dbReference type="ChEBI" id="CHEBI:15378"/>
        <dbReference type="ChEBI" id="CHEBI:24646"/>
        <dbReference type="ChEBI" id="CHEBI:132124"/>
        <dbReference type="ChEBI" id="CHEBI:133980"/>
        <dbReference type="ChEBI" id="CHEBI:139511"/>
    </reaction>
</comment>
<dbReference type="Proteomes" id="UP000612362">
    <property type="component" value="Unassembled WGS sequence"/>
</dbReference>
<dbReference type="PANTHER" id="PTHR39428:SF1">
    <property type="entry name" value="F420H(2)-DEPENDENT QUINONE REDUCTASE RV1261C"/>
    <property type="match status" value="1"/>
</dbReference>
<dbReference type="PANTHER" id="PTHR39428">
    <property type="entry name" value="F420H(2)-DEPENDENT QUINONE REDUCTASE RV1261C"/>
    <property type="match status" value="1"/>
</dbReference>
<dbReference type="GO" id="GO:0070967">
    <property type="term" value="F:coenzyme F420 binding"/>
    <property type="evidence" value="ECO:0007669"/>
    <property type="project" value="TreeGrafter"/>
</dbReference>
<dbReference type="NCBIfam" id="TIGR00026">
    <property type="entry name" value="hi_GC_TIGR00026"/>
    <property type="match status" value="1"/>
</dbReference>
<organism evidence="3 4">
    <name type="scientific">Ktedonospora formicarum</name>
    <dbReference type="NCBI Taxonomy" id="2778364"/>
    <lineage>
        <taxon>Bacteria</taxon>
        <taxon>Bacillati</taxon>
        <taxon>Chloroflexota</taxon>
        <taxon>Ktedonobacteria</taxon>
        <taxon>Ktedonobacterales</taxon>
        <taxon>Ktedonobacteraceae</taxon>
        <taxon>Ktedonospora</taxon>
    </lineage>
</organism>
<sequence length="134" mass="14564">MSEFDAWNSKVIEEFHANNGKVNGGNSVLLLTTTGAKSGKKRLNPLAYTTDGERLVIIASKGGAPTNPDWYHNVVANPDVTVEVGAETFEARATVAEGAERDELYAKQAALMPNFAEYQAKTTRKIPVIVLTRK</sequence>
<evidence type="ECO:0000256" key="1">
    <source>
        <dbReference type="ARBA" id="ARBA00008710"/>
    </source>
</evidence>
<dbReference type="GO" id="GO:0016491">
    <property type="term" value="F:oxidoreductase activity"/>
    <property type="evidence" value="ECO:0007669"/>
    <property type="project" value="InterPro"/>
</dbReference>
<accession>A0A8J3I9F0</accession>
<dbReference type="EMBL" id="BNJF01000003">
    <property type="protein sequence ID" value="GHO48198.1"/>
    <property type="molecule type" value="Genomic_DNA"/>
</dbReference>
<evidence type="ECO:0008006" key="5">
    <source>
        <dbReference type="Google" id="ProtNLM"/>
    </source>
</evidence>
<dbReference type="Gene3D" id="2.30.110.10">
    <property type="entry name" value="Electron Transport, Fmn-binding Protein, Chain A"/>
    <property type="match status" value="1"/>
</dbReference>
<dbReference type="RefSeq" id="WP_220197401.1">
    <property type="nucleotide sequence ID" value="NZ_BNJF01000003.1"/>
</dbReference>